<proteinExistence type="predicted"/>
<reference evidence="2" key="1">
    <citation type="journal article" date="2019" name="Curr. Biol.">
        <title>Genome Sequence of Striga asiatica Provides Insight into the Evolution of Plant Parasitism.</title>
        <authorList>
            <person name="Yoshida S."/>
            <person name="Kim S."/>
            <person name="Wafula E.K."/>
            <person name="Tanskanen J."/>
            <person name="Kim Y.M."/>
            <person name="Honaas L."/>
            <person name="Yang Z."/>
            <person name="Spallek T."/>
            <person name="Conn C.E."/>
            <person name="Ichihashi Y."/>
            <person name="Cheong K."/>
            <person name="Cui S."/>
            <person name="Der J.P."/>
            <person name="Gundlach H."/>
            <person name="Jiao Y."/>
            <person name="Hori C."/>
            <person name="Ishida J.K."/>
            <person name="Kasahara H."/>
            <person name="Kiba T."/>
            <person name="Kim M.S."/>
            <person name="Koo N."/>
            <person name="Laohavisit A."/>
            <person name="Lee Y.H."/>
            <person name="Lumba S."/>
            <person name="McCourt P."/>
            <person name="Mortimer J.C."/>
            <person name="Mutuku J.M."/>
            <person name="Nomura T."/>
            <person name="Sasaki-Sekimoto Y."/>
            <person name="Seto Y."/>
            <person name="Wang Y."/>
            <person name="Wakatake T."/>
            <person name="Sakakibara H."/>
            <person name="Demura T."/>
            <person name="Yamaguchi S."/>
            <person name="Yoneyama K."/>
            <person name="Manabe R.I."/>
            <person name="Nelson D.C."/>
            <person name="Schulman A.H."/>
            <person name="Timko M.P."/>
            <person name="dePamphilis C.W."/>
            <person name="Choi D."/>
            <person name="Shirasu K."/>
        </authorList>
    </citation>
    <scope>NUCLEOTIDE SEQUENCE [LARGE SCALE GENOMIC DNA]</scope>
    <source>
        <strain evidence="2">cv. UVA1</strain>
    </source>
</reference>
<dbReference type="AlphaFoldDB" id="A0A5A7QU64"/>
<evidence type="ECO:0000313" key="1">
    <source>
        <dbReference type="EMBL" id="GER48883.1"/>
    </source>
</evidence>
<name>A0A5A7QU64_STRAF</name>
<keyword evidence="2" id="KW-1185">Reference proteome</keyword>
<comment type="caution">
    <text evidence="1">The sequence shown here is derived from an EMBL/GenBank/DDBJ whole genome shotgun (WGS) entry which is preliminary data.</text>
</comment>
<organism evidence="1 2">
    <name type="scientific">Striga asiatica</name>
    <name type="common">Asiatic witchweed</name>
    <name type="synonym">Buchnera asiatica</name>
    <dbReference type="NCBI Taxonomy" id="4170"/>
    <lineage>
        <taxon>Eukaryota</taxon>
        <taxon>Viridiplantae</taxon>
        <taxon>Streptophyta</taxon>
        <taxon>Embryophyta</taxon>
        <taxon>Tracheophyta</taxon>
        <taxon>Spermatophyta</taxon>
        <taxon>Magnoliopsida</taxon>
        <taxon>eudicotyledons</taxon>
        <taxon>Gunneridae</taxon>
        <taxon>Pentapetalae</taxon>
        <taxon>asterids</taxon>
        <taxon>lamiids</taxon>
        <taxon>Lamiales</taxon>
        <taxon>Orobanchaceae</taxon>
        <taxon>Buchnereae</taxon>
        <taxon>Striga</taxon>
    </lineage>
</organism>
<dbReference type="Proteomes" id="UP000325081">
    <property type="component" value="Unassembled WGS sequence"/>
</dbReference>
<dbReference type="EMBL" id="BKCP01008371">
    <property type="protein sequence ID" value="GER48883.1"/>
    <property type="molecule type" value="Genomic_DNA"/>
</dbReference>
<gene>
    <name evidence="1" type="ORF">STAS_26071</name>
</gene>
<sequence length="161" mass="18422">MITLPGDLYRHGVFPKSSEQESPIQDGRFQIMNGVTPIMNGQDSFALPSMLYYPRTSSFLLYLLGLGRKAWIASRRSLSSLSFFLLMEMSYGAFKRADQGTSLNLVRVLSSLLQHLTKKYTLKFIRRKEIFEDLILIMPSIEYTGIHPINIFNQGWSLFGT</sequence>
<evidence type="ECO:0000313" key="2">
    <source>
        <dbReference type="Proteomes" id="UP000325081"/>
    </source>
</evidence>
<accession>A0A5A7QU64</accession>
<protein>
    <submittedName>
        <fullName evidence="1">Magnesium transporter</fullName>
    </submittedName>
</protein>